<evidence type="ECO:0000256" key="1">
    <source>
        <dbReference type="SAM" id="Phobius"/>
    </source>
</evidence>
<feature type="transmembrane region" description="Helical" evidence="1">
    <location>
        <begin position="71"/>
        <end position="94"/>
    </location>
</feature>
<evidence type="ECO:0000313" key="2">
    <source>
        <dbReference type="EMBL" id="CAB4538399.1"/>
    </source>
</evidence>
<gene>
    <name evidence="2" type="ORF">UFOPK1410_00585</name>
    <name evidence="3" type="ORF">UFOPK1855_00544</name>
</gene>
<dbReference type="EMBL" id="CAEZUW010000071">
    <property type="protein sequence ID" value="CAB4613211.1"/>
    <property type="molecule type" value="Genomic_DNA"/>
</dbReference>
<feature type="transmembrane region" description="Helical" evidence="1">
    <location>
        <begin position="7"/>
        <end position="26"/>
    </location>
</feature>
<feature type="transmembrane region" description="Helical" evidence="1">
    <location>
        <begin position="46"/>
        <end position="64"/>
    </location>
</feature>
<reference evidence="3" key="1">
    <citation type="submission" date="2020-05" db="EMBL/GenBank/DDBJ databases">
        <authorList>
            <person name="Chiriac C."/>
            <person name="Salcher M."/>
            <person name="Ghai R."/>
            <person name="Kavagutti S V."/>
        </authorList>
    </citation>
    <scope>NUCLEOTIDE SEQUENCE</scope>
</reference>
<sequence>MAPKRLVYSSLAILALVAFLAIQPWFEVKLATGTDLLIEGTAVYPAIPAALFVDLLAIALFLYLQSRWGAVFLIAAGIALAWSMVPPIAVLLGADASALEPFVAKSTGIANWVAQLDEVVLSHQSTFNGLAAVVLAFAITLLQIYTALVALIRISKKLSERSKAKRVKPQLELEKADDLDHSLWQETNPNHK</sequence>
<keyword evidence="1" id="KW-1133">Transmembrane helix</keyword>
<evidence type="ECO:0000313" key="3">
    <source>
        <dbReference type="EMBL" id="CAB4613211.1"/>
    </source>
</evidence>
<feature type="transmembrane region" description="Helical" evidence="1">
    <location>
        <begin position="130"/>
        <end position="152"/>
    </location>
</feature>
<protein>
    <submittedName>
        <fullName evidence="3">Unannotated protein</fullName>
    </submittedName>
</protein>
<proteinExistence type="predicted"/>
<keyword evidence="1" id="KW-0812">Transmembrane</keyword>
<organism evidence="3">
    <name type="scientific">freshwater metagenome</name>
    <dbReference type="NCBI Taxonomy" id="449393"/>
    <lineage>
        <taxon>unclassified sequences</taxon>
        <taxon>metagenomes</taxon>
        <taxon>ecological metagenomes</taxon>
    </lineage>
</organism>
<accession>A0A6J6HHH7</accession>
<dbReference type="AlphaFoldDB" id="A0A6J6HHH7"/>
<dbReference type="EMBL" id="CAEZSH010000060">
    <property type="protein sequence ID" value="CAB4538399.1"/>
    <property type="molecule type" value="Genomic_DNA"/>
</dbReference>
<name>A0A6J6HHH7_9ZZZZ</name>
<keyword evidence="1" id="KW-0472">Membrane</keyword>